<keyword evidence="1" id="KW-1133">Transmembrane helix</keyword>
<sequence>MPKKSKSPRISESQLQAYRNRRASAPVVVPADGEPAAQTKGEHAAVVTTSWGRVDEEYAMIRADLIRLLIIAVIMLGLIVGLSFVLG</sequence>
<organism evidence="2 3">
    <name type="scientific">Nitrolancea hollandica Lb</name>
    <dbReference type="NCBI Taxonomy" id="1129897"/>
    <lineage>
        <taxon>Bacteria</taxon>
        <taxon>Pseudomonadati</taxon>
        <taxon>Thermomicrobiota</taxon>
        <taxon>Thermomicrobia</taxon>
        <taxon>Sphaerobacterales</taxon>
        <taxon>Sphaerobacterineae</taxon>
        <taxon>Sphaerobacteraceae</taxon>
        <taxon>Nitrolancea</taxon>
    </lineage>
</organism>
<proteinExistence type="predicted"/>
<evidence type="ECO:0000313" key="3">
    <source>
        <dbReference type="Proteomes" id="UP000004221"/>
    </source>
</evidence>
<reference evidence="2 3" key="1">
    <citation type="journal article" date="2012" name="ISME J.">
        <title>Nitrification expanded: discovery, physiology and genomics of a nitrite-oxidizing bacterium from the phylum Chloroflexi.</title>
        <authorList>
            <person name="Sorokin D.Y."/>
            <person name="Lucker S."/>
            <person name="Vejmelkova D."/>
            <person name="Kostrikina N.A."/>
            <person name="Kleerebezem R."/>
            <person name="Rijpstra W.I."/>
            <person name="Damste J.S."/>
            <person name="Le Paslier D."/>
            <person name="Muyzer G."/>
            <person name="Wagner M."/>
            <person name="van Loosdrecht M.C."/>
            <person name="Daims H."/>
        </authorList>
    </citation>
    <scope>NUCLEOTIDE SEQUENCE [LARGE SCALE GENOMIC DNA]</scope>
    <source>
        <strain evidence="3">none</strain>
    </source>
</reference>
<dbReference type="AlphaFoldDB" id="I4EJF0"/>
<dbReference type="EMBL" id="CAGS01000334">
    <property type="protein sequence ID" value="CCF84812.1"/>
    <property type="molecule type" value="Genomic_DNA"/>
</dbReference>
<gene>
    <name evidence="2" type="ORF">NITHO_40006</name>
</gene>
<dbReference type="Proteomes" id="UP000004221">
    <property type="component" value="Unassembled WGS sequence"/>
</dbReference>
<comment type="caution">
    <text evidence="2">The sequence shown here is derived from an EMBL/GenBank/DDBJ whole genome shotgun (WGS) entry which is preliminary data.</text>
</comment>
<name>I4EJF0_9BACT</name>
<evidence type="ECO:0000313" key="2">
    <source>
        <dbReference type="EMBL" id="CCF84812.1"/>
    </source>
</evidence>
<dbReference type="RefSeq" id="WP_008479266.1">
    <property type="nucleotide sequence ID" value="NZ_CAGS01000334.1"/>
</dbReference>
<protein>
    <submittedName>
        <fullName evidence="2">Uncharacterized protein</fullName>
    </submittedName>
</protein>
<keyword evidence="1" id="KW-0812">Transmembrane</keyword>
<evidence type="ECO:0000256" key="1">
    <source>
        <dbReference type="SAM" id="Phobius"/>
    </source>
</evidence>
<accession>I4EJF0</accession>
<feature type="transmembrane region" description="Helical" evidence="1">
    <location>
        <begin position="65"/>
        <end position="86"/>
    </location>
</feature>
<keyword evidence="3" id="KW-1185">Reference proteome</keyword>
<keyword evidence="1" id="KW-0472">Membrane</keyword>